<dbReference type="PANTHER" id="PTHR11183">
    <property type="entry name" value="GLYCOGENIN SUBFAMILY MEMBER"/>
    <property type="match status" value="1"/>
</dbReference>
<dbReference type="STRING" id="5643.A0A060SD19"/>
<dbReference type="HOGENOM" id="CLU_049943_2_0_1"/>
<name>A0A060SD19_PYCCI</name>
<gene>
    <name evidence="1" type="ORF">BN946_scf184977.g81</name>
</gene>
<dbReference type="EMBL" id="CCBP010000112">
    <property type="protein sequence ID" value="CDO72382.1"/>
    <property type="molecule type" value="Genomic_DNA"/>
</dbReference>
<accession>A0A060SD19</accession>
<comment type="caution">
    <text evidence="1">The sequence shown here is derived from an EMBL/GenBank/DDBJ whole genome shotgun (WGS) entry which is preliminary data.</text>
</comment>
<dbReference type="AlphaFoldDB" id="A0A060SD19"/>
<evidence type="ECO:0000313" key="2">
    <source>
        <dbReference type="Proteomes" id="UP000029665"/>
    </source>
</evidence>
<dbReference type="Gene3D" id="3.90.550.10">
    <property type="entry name" value="Spore Coat Polysaccharide Biosynthesis Protein SpsA, Chain A"/>
    <property type="match status" value="1"/>
</dbReference>
<proteinExistence type="predicted"/>
<dbReference type="OrthoDB" id="2014201at2759"/>
<dbReference type="SUPFAM" id="SSF53448">
    <property type="entry name" value="Nucleotide-diphospho-sugar transferases"/>
    <property type="match status" value="1"/>
</dbReference>
<dbReference type="InterPro" id="IPR050587">
    <property type="entry name" value="GNT1/Glycosyltrans_8"/>
</dbReference>
<dbReference type="GO" id="GO:0016757">
    <property type="term" value="F:glycosyltransferase activity"/>
    <property type="evidence" value="ECO:0007669"/>
    <property type="project" value="InterPro"/>
</dbReference>
<sequence length="178" mass="20876">MRMQPAQMEHYPKDWQRQNCPHTAAETNEDKAPPALTESSPRPYALLNSGVVVLHPSREAFEDIYRFLASPQVKEYCFPDQDLLAEYFKGRWKPLPWYYNGLKTLRAIHPGLWSDDEVRCVHYILKDKPWTMRPEAEKLPDYRVVSQWWWDVFEELRAEMADQDPEGLALVDSLVAPA</sequence>
<dbReference type="InterPro" id="IPR029044">
    <property type="entry name" value="Nucleotide-diphossugar_trans"/>
</dbReference>
<keyword evidence="2" id="KW-1185">Reference proteome</keyword>
<dbReference type="OMA" id="WIPRNCA"/>
<dbReference type="Pfam" id="PF01501">
    <property type="entry name" value="Glyco_transf_8"/>
    <property type="match status" value="1"/>
</dbReference>
<organism evidence="1 2">
    <name type="scientific">Pycnoporus cinnabarinus</name>
    <name type="common">Cinnabar-red polypore</name>
    <name type="synonym">Trametes cinnabarina</name>
    <dbReference type="NCBI Taxonomy" id="5643"/>
    <lineage>
        <taxon>Eukaryota</taxon>
        <taxon>Fungi</taxon>
        <taxon>Dikarya</taxon>
        <taxon>Basidiomycota</taxon>
        <taxon>Agaricomycotina</taxon>
        <taxon>Agaricomycetes</taxon>
        <taxon>Polyporales</taxon>
        <taxon>Polyporaceae</taxon>
        <taxon>Trametes</taxon>
    </lineage>
</organism>
<dbReference type="Proteomes" id="UP000029665">
    <property type="component" value="Unassembled WGS sequence"/>
</dbReference>
<protein>
    <submittedName>
        <fullName evidence="1">Glycosyltransferase Family 8 protein</fullName>
    </submittedName>
</protein>
<evidence type="ECO:0000313" key="1">
    <source>
        <dbReference type="EMBL" id="CDO72382.1"/>
    </source>
</evidence>
<dbReference type="InterPro" id="IPR002495">
    <property type="entry name" value="Glyco_trans_8"/>
</dbReference>
<reference evidence="1" key="1">
    <citation type="submission" date="2014-01" db="EMBL/GenBank/DDBJ databases">
        <title>The genome of the white-rot fungus Pycnoporus cinnabarinus: a basidiomycete model with a versatile arsenal for lignocellulosic biomass breakdown.</title>
        <authorList>
            <person name="Levasseur A."/>
            <person name="Lomascolo A."/>
            <person name="Ruiz-Duenas F.J."/>
            <person name="Uzan E."/>
            <person name="Piumi F."/>
            <person name="Kues U."/>
            <person name="Ram A.F.J."/>
            <person name="Murat C."/>
            <person name="Haon M."/>
            <person name="Benoit I."/>
            <person name="Arfi Y."/>
            <person name="Chevret D."/>
            <person name="Drula E."/>
            <person name="Kwon M.J."/>
            <person name="Gouret P."/>
            <person name="Lesage-Meessen L."/>
            <person name="Lombard V."/>
            <person name="Mariette J."/>
            <person name="Noirot C."/>
            <person name="Park J."/>
            <person name="Patyshakuliyeva A."/>
            <person name="Wieneger R.A.B."/>
            <person name="Wosten H.A.B."/>
            <person name="Martin F."/>
            <person name="Coutinho P.M."/>
            <person name="de Vries R."/>
            <person name="Martinez A.T."/>
            <person name="Klopp C."/>
            <person name="Pontarotti P."/>
            <person name="Henrissat B."/>
            <person name="Record E."/>
        </authorList>
    </citation>
    <scope>NUCLEOTIDE SEQUENCE [LARGE SCALE GENOMIC DNA]</scope>
    <source>
        <strain evidence="1">BRFM137</strain>
    </source>
</reference>